<evidence type="ECO:0000256" key="3">
    <source>
        <dbReference type="ARBA" id="ARBA00023015"/>
    </source>
</evidence>
<dbReference type="RefSeq" id="WP_157566573.1">
    <property type="nucleotide sequence ID" value="NZ_WQKZ01000003.1"/>
</dbReference>
<dbReference type="PANTHER" id="PTHR46577">
    <property type="entry name" value="HTH-TYPE TRANSCRIPTIONAL REGULATORY PROTEIN GABR"/>
    <property type="match status" value="1"/>
</dbReference>
<dbReference type="SUPFAM" id="SSF53383">
    <property type="entry name" value="PLP-dependent transferases"/>
    <property type="match status" value="1"/>
</dbReference>
<sequence>MLPYQTLLTLDRRAPTTLAQQLSTALMSLIQQGIIPAGTRLPGARTLAALLHVHRQTVAGAFEELAAQGWLELRPARAPVVSQQLPEVHAQPLASGPPHVAHRAGFAFRARSAAAEPWPTPSTQWLDDGSPDSRLAPLAALARNYRRATHHLLHPTYLGYTDPNGSRRLRQQLSQYLRATRGVPADPEHIFTTRGSIMGLYLLAQLVLEPGDTVVVADYGYRSVETIFGQCGAQLQRAGLDEQGVVVDDVAALCQRHRVRLLYLTPHHHYPTTVTLSAARRMQLLHLAEVHDFIILEDDYDFDYHYESSPILPLASADRQGRVLYVGSLSKALSPAVRLGYVVAPPDIIAALGPLRRLVDRQGDALLEEAVAELLAEGELTRHLKRARQHYQQRRDACCQLLRTELSAWLSFSVPAGGLAIWGCWRADIDLPLVVAHGRRLGLAFSDGMRHQGPTGAWGLRLGFASLTVEEMRQRMEVLKQALQACYPVAGTASMAEALI</sequence>
<comment type="caution">
    <text evidence="7">The sequence shown here is derived from an EMBL/GenBank/DDBJ whole genome shotgun (WGS) entry which is preliminary data.</text>
</comment>
<dbReference type="SUPFAM" id="SSF46785">
    <property type="entry name" value="Winged helix' DNA-binding domain"/>
    <property type="match status" value="1"/>
</dbReference>
<dbReference type="EMBL" id="WQKZ01000003">
    <property type="protein sequence ID" value="MVN77493.1"/>
    <property type="molecule type" value="Genomic_DNA"/>
</dbReference>
<accession>A0A7K1TGL2</accession>
<dbReference type="GO" id="GO:0003700">
    <property type="term" value="F:DNA-binding transcription factor activity"/>
    <property type="evidence" value="ECO:0007669"/>
    <property type="project" value="InterPro"/>
</dbReference>
<dbReference type="Gene3D" id="1.10.10.10">
    <property type="entry name" value="Winged helix-like DNA-binding domain superfamily/Winged helix DNA-binding domain"/>
    <property type="match status" value="1"/>
</dbReference>
<dbReference type="Gene3D" id="3.40.640.10">
    <property type="entry name" value="Type I PLP-dependent aspartate aminotransferase-like (Major domain)"/>
    <property type="match status" value="1"/>
</dbReference>
<dbReference type="AlphaFoldDB" id="A0A7K1TGL2"/>
<comment type="similarity">
    <text evidence="1">In the C-terminal section; belongs to the class-I pyridoxal-phosphate-dependent aminotransferase family.</text>
</comment>
<dbReference type="PROSITE" id="PS50949">
    <property type="entry name" value="HTH_GNTR"/>
    <property type="match status" value="1"/>
</dbReference>
<evidence type="ECO:0000256" key="1">
    <source>
        <dbReference type="ARBA" id="ARBA00005384"/>
    </source>
</evidence>
<dbReference type="InterPro" id="IPR036390">
    <property type="entry name" value="WH_DNA-bd_sf"/>
</dbReference>
<dbReference type="InterPro" id="IPR036388">
    <property type="entry name" value="WH-like_DNA-bd_sf"/>
</dbReference>
<dbReference type="InterPro" id="IPR000524">
    <property type="entry name" value="Tscrpt_reg_HTH_GntR"/>
</dbReference>
<dbReference type="Pfam" id="PF00155">
    <property type="entry name" value="Aminotran_1_2"/>
    <property type="match status" value="1"/>
</dbReference>
<evidence type="ECO:0000256" key="2">
    <source>
        <dbReference type="ARBA" id="ARBA00022898"/>
    </source>
</evidence>
<evidence type="ECO:0000313" key="8">
    <source>
        <dbReference type="Proteomes" id="UP000441336"/>
    </source>
</evidence>
<keyword evidence="7" id="KW-0032">Aminotransferase</keyword>
<dbReference type="GO" id="GO:0030170">
    <property type="term" value="F:pyridoxal phosphate binding"/>
    <property type="evidence" value="ECO:0007669"/>
    <property type="project" value="InterPro"/>
</dbReference>
<evidence type="ECO:0000256" key="4">
    <source>
        <dbReference type="ARBA" id="ARBA00023125"/>
    </source>
</evidence>
<keyword evidence="2" id="KW-0663">Pyridoxal phosphate</keyword>
<dbReference type="PANTHER" id="PTHR46577:SF1">
    <property type="entry name" value="HTH-TYPE TRANSCRIPTIONAL REGULATORY PROTEIN GABR"/>
    <property type="match status" value="1"/>
</dbReference>
<dbReference type="GO" id="GO:0003677">
    <property type="term" value="F:DNA binding"/>
    <property type="evidence" value="ECO:0007669"/>
    <property type="project" value="UniProtKB-KW"/>
</dbReference>
<gene>
    <name evidence="7" type="ORF">GO988_14250</name>
</gene>
<keyword evidence="7" id="KW-0808">Transferase</keyword>
<protein>
    <submittedName>
        <fullName evidence="7">Aminotransferase class I/II-fold pyridoxal phosphate-dependent enzyme</fullName>
    </submittedName>
</protein>
<reference evidence="7 8" key="1">
    <citation type="submission" date="2019-12" db="EMBL/GenBank/DDBJ databases">
        <title>Hymenobacter sp. HMF4947 Genome sequencing and assembly.</title>
        <authorList>
            <person name="Kang H."/>
            <person name="Cha I."/>
            <person name="Kim H."/>
            <person name="Joh K."/>
        </authorList>
    </citation>
    <scope>NUCLEOTIDE SEQUENCE [LARGE SCALE GENOMIC DNA]</scope>
    <source>
        <strain evidence="7 8">HMF4947</strain>
    </source>
</reference>
<dbReference type="InterPro" id="IPR015424">
    <property type="entry name" value="PyrdxlP-dep_Trfase"/>
</dbReference>
<proteinExistence type="inferred from homology"/>
<keyword evidence="3" id="KW-0805">Transcription regulation</keyword>
<dbReference type="Proteomes" id="UP000441336">
    <property type="component" value="Unassembled WGS sequence"/>
</dbReference>
<dbReference type="InterPro" id="IPR004839">
    <property type="entry name" value="Aminotransferase_I/II_large"/>
</dbReference>
<evidence type="ECO:0000256" key="5">
    <source>
        <dbReference type="ARBA" id="ARBA00023163"/>
    </source>
</evidence>
<evidence type="ECO:0000259" key="6">
    <source>
        <dbReference type="PROSITE" id="PS50949"/>
    </source>
</evidence>
<keyword evidence="5" id="KW-0804">Transcription</keyword>
<dbReference type="Pfam" id="PF00392">
    <property type="entry name" value="GntR"/>
    <property type="match status" value="1"/>
</dbReference>
<dbReference type="CDD" id="cd00609">
    <property type="entry name" value="AAT_like"/>
    <property type="match status" value="1"/>
</dbReference>
<dbReference type="InterPro" id="IPR051446">
    <property type="entry name" value="HTH_trans_reg/aminotransferase"/>
</dbReference>
<keyword evidence="8" id="KW-1185">Reference proteome</keyword>
<dbReference type="InterPro" id="IPR015421">
    <property type="entry name" value="PyrdxlP-dep_Trfase_major"/>
</dbReference>
<feature type="domain" description="HTH gntR-type" evidence="6">
    <location>
        <begin position="16"/>
        <end position="84"/>
    </location>
</feature>
<dbReference type="GO" id="GO:0008483">
    <property type="term" value="F:transaminase activity"/>
    <property type="evidence" value="ECO:0007669"/>
    <property type="project" value="UniProtKB-KW"/>
</dbReference>
<keyword evidence="4" id="KW-0238">DNA-binding</keyword>
<evidence type="ECO:0000313" key="7">
    <source>
        <dbReference type="EMBL" id="MVN77493.1"/>
    </source>
</evidence>
<name>A0A7K1TGL2_9BACT</name>
<organism evidence="7 8">
    <name type="scientific">Hymenobacter ginkgonis</name>
    <dbReference type="NCBI Taxonomy" id="2682976"/>
    <lineage>
        <taxon>Bacteria</taxon>
        <taxon>Pseudomonadati</taxon>
        <taxon>Bacteroidota</taxon>
        <taxon>Cytophagia</taxon>
        <taxon>Cytophagales</taxon>
        <taxon>Hymenobacteraceae</taxon>
        <taxon>Hymenobacter</taxon>
    </lineage>
</organism>
<dbReference type="SMART" id="SM00345">
    <property type="entry name" value="HTH_GNTR"/>
    <property type="match status" value="1"/>
</dbReference>